<dbReference type="GO" id="GO:0004519">
    <property type="term" value="F:endonuclease activity"/>
    <property type="evidence" value="ECO:0007669"/>
    <property type="project" value="UniProtKB-KW"/>
</dbReference>
<evidence type="ECO:0000256" key="2">
    <source>
        <dbReference type="ARBA" id="ARBA00022801"/>
    </source>
</evidence>
<dbReference type="GO" id="GO:0046872">
    <property type="term" value="F:metal ion binding"/>
    <property type="evidence" value="ECO:0007669"/>
    <property type="project" value="UniProtKB-KW"/>
</dbReference>
<dbReference type="InterPro" id="IPR038257">
    <property type="entry name" value="CRISPR-assoc_Cas3_HD_sf"/>
</dbReference>
<feature type="domain" description="HD Cas3-type" evidence="4">
    <location>
        <begin position="529"/>
        <end position="729"/>
    </location>
</feature>
<evidence type="ECO:0000256" key="3">
    <source>
        <dbReference type="ARBA" id="ARBA00023118"/>
    </source>
</evidence>
<accession>A0A931B8J2</accession>
<reference evidence="5" key="1">
    <citation type="submission" date="2020-11" db="EMBL/GenBank/DDBJ databases">
        <title>Isolation and identification of active actinomycetes.</title>
        <authorList>
            <person name="Yu B."/>
        </authorList>
    </citation>
    <scope>NUCLEOTIDE SEQUENCE</scope>
    <source>
        <strain evidence="5">NEAU-YB345</strain>
    </source>
</reference>
<keyword evidence="6" id="KW-1185">Reference proteome</keyword>
<name>A0A931B8J2_9ACTN</name>
<keyword evidence="1" id="KW-0479">Metal-binding</keyword>
<proteinExistence type="predicted"/>
<protein>
    <submittedName>
        <fullName evidence="5">CRISPR-associated endonuclease Cas3</fullName>
    </submittedName>
</protein>
<comment type="caution">
    <text evidence="5">The sequence shown here is derived from an EMBL/GenBank/DDBJ whole genome shotgun (WGS) entry which is preliminary data.</text>
</comment>
<dbReference type="InterPro" id="IPR006483">
    <property type="entry name" value="CRISPR-assoc_Cas3_HD"/>
</dbReference>
<gene>
    <name evidence="5" type="ORF">I2501_25935</name>
</gene>
<dbReference type="Gene3D" id="1.10.3210.30">
    <property type="match status" value="1"/>
</dbReference>
<sequence>MSETTVDFARFLTVATGHAPYPYQAALAAEPLAPLPERLAAPPGGGAEAVVLAWLYRRLIADPQGTPRRLVHVLPEGTLAGGTYATVARWLERLGTLDGPDGGALGGADGVGLHLLTGAMARDGSWRRAPERTAILIGTQEVLLSRALLRGFADGSTMTGASFALLHNDTHWVLDEPTLLGPGTGTALALQELREHLGTSAPTGTTLLSAALSDRSCLVRRVDAQDADSLAATLDAAHTAGTQTLAVLDSLTRARALVRALRAQDADREVLFAHPFRREPELRQLAEALGQSVVDRIVVAVGHALDLGWELPARTIYTELAPWAAVVRRTGQLADGARELLWSPNPDATSEPDVVEWLAEHDGQTVSLRDLHDLQEAQASRPAFSPPPPDEEDLLRLFDTAPDIDVTPWVSAGGRDPGTVLVAWRDWAEGRPGPEESDPTRQELCPVPLTELRSQLIARTRTAWIRDRQLDWAWRPVDPESAAGDLRPGVTVLLDAAEGGWSPEEGWTPDSVAAVEPLGDGTAPSRSFSCTAWVSLDQHLQETEQEARALLESLALPGLTADHRHVVTRAARYHDLGKSHDLFQDMIRSGGGDPPAGLLAKSKAPYNGGRYARPYFRHELVSALILLQDRRHIRSAEDLLPYLVAAHHGRIRVSVLPEPDEKPALLGVLDGDRTPPVELSSGERFAALVLDTGNAARLTDNALALLHRADMGPFRLAFLETLVRVADWRSSARHDGPVEVLSDGGLGV</sequence>
<dbReference type="Proteomes" id="UP000657385">
    <property type="component" value="Unassembled WGS sequence"/>
</dbReference>
<dbReference type="GO" id="GO:0016787">
    <property type="term" value="F:hydrolase activity"/>
    <property type="evidence" value="ECO:0007669"/>
    <property type="project" value="UniProtKB-KW"/>
</dbReference>
<keyword evidence="2" id="KW-0378">Hydrolase</keyword>
<evidence type="ECO:0000313" key="6">
    <source>
        <dbReference type="Proteomes" id="UP000657385"/>
    </source>
</evidence>
<dbReference type="NCBIfam" id="TIGR01596">
    <property type="entry name" value="cas3_HD"/>
    <property type="match status" value="1"/>
</dbReference>
<keyword evidence="5" id="KW-0540">Nuclease</keyword>
<dbReference type="GO" id="GO:0051607">
    <property type="term" value="P:defense response to virus"/>
    <property type="evidence" value="ECO:0007669"/>
    <property type="project" value="UniProtKB-KW"/>
</dbReference>
<keyword evidence="5" id="KW-0255">Endonuclease</keyword>
<keyword evidence="3" id="KW-0051">Antiviral defense</keyword>
<dbReference type="PROSITE" id="PS51643">
    <property type="entry name" value="HD_CAS3"/>
    <property type="match status" value="1"/>
</dbReference>
<evidence type="ECO:0000256" key="1">
    <source>
        <dbReference type="ARBA" id="ARBA00022723"/>
    </source>
</evidence>
<evidence type="ECO:0000313" key="5">
    <source>
        <dbReference type="EMBL" id="MBF9071467.1"/>
    </source>
</evidence>
<dbReference type="EMBL" id="JADPRT010000012">
    <property type="protein sequence ID" value="MBF9071467.1"/>
    <property type="molecule type" value="Genomic_DNA"/>
</dbReference>
<dbReference type="AlphaFoldDB" id="A0A931B8J2"/>
<dbReference type="RefSeq" id="WP_196196647.1">
    <property type="nucleotide sequence ID" value="NZ_JADPRT010000012.1"/>
</dbReference>
<organism evidence="5 6">
    <name type="scientific">Streptacidiphilus fuscans</name>
    <dbReference type="NCBI Taxonomy" id="2789292"/>
    <lineage>
        <taxon>Bacteria</taxon>
        <taxon>Bacillati</taxon>
        <taxon>Actinomycetota</taxon>
        <taxon>Actinomycetes</taxon>
        <taxon>Kitasatosporales</taxon>
        <taxon>Streptomycetaceae</taxon>
        <taxon>Streptacidiphilus</taxon>
    </lineage>
</organism>
<evidence type="ECO:0000259" key="4">
    <source>
        <dbReference type="PROSITE" id="PS51643"/>
    </source>
</evidence>
<dbReference type="Pfam" id="PF18019">
    <property type="entry name" value="Cas3_HD"/>
    <property type="match status" value="1"/>
</dbReference>